<name>A0A1W6MGE9_9FLAO</name>
<dbReference type="EMBL" id="CP019344">
    <property type="protein sequence ID" value="ARN76675.1"/>
    <property type="molecule type" value="Genomic_DNA"/>
</dbReference>
<dbReference type="PANTHER" id="PTHR33529">
    <property type="entry name" value="SLR0882 PROTEIN-RELATED"/>
    <property type="match status" value="1"/>
</dbReference>
<dbReference type="RefSeq" id="WP_085765475.1">
    <property type="nucleotide sequence ID" value="NZ_CP019344.1"/>
</dbReference>
<evidence type="ECO:0000313" key="8">
    <source>
        <dbReference type="Proteomes" id="UP000193431"/>
    </source>
</evidence>
<protein>
    <recommendedName>
        <fullName evidence="9">Permease</fullName>
    </recommendedName>
</protein>
<dbReference type="Pfam" id="PF03739">
    <property type="entry name" value="LptF_LptG"/>
    <property type="match status" value="1"/>
</dbReference>
<evidence type="ECO:0000256" key="4">
    <source>
        <dbReference type="ARBA" id="ARBA00022989"/>
    </source>
</evidence>
<feature type="transmembrane region" description="Helical" evidence="6">
    <location>
        <begin position="104"/>
        <end position="123"/>
    </location>
</feature>
<evidence type="ECO:0000313" key="7">
    <source>
        <dbReference type="EMBL" id="ARN76675.1"/>
    </source>
</evidence>
<keyword evidence="2" id="KW-1003">Cell membrane</keyword>
<evidence type="ECO:0000256" key="5">
    <source>
        <dbReference type="ARBA" id="ARBA00023136"/>
    </source>
</evidence>
<sequence length="356" mass="41133">MLNILDRYILKRYLGAFFLLLLLFLPIMVTVHIAEKIGKILNKDVPLGEVLIYLLDFTVYFSNFLFPLFLFISTMFFTSKLANNTEVIAFLSSGVSFNRFLRPYIIGATIVCTLALIFSAVFVPSSAEGFNEFQAKYFNKRRTAETSNVFRQVSDNDYVYVSNYTPSQQRGFDFTLEHFEGEELKFKIYARRISFKDSVYELSGYKKRTILDGKEIIEEERLKDTIFNFDIDELTPVQYVAETLNFTELNDFIEKEEKRGNAQMNFYYVEKYKRTSIPVSAFIFTLIAVAVSSVKKRGGMGVNLAIGLVIAMSFVFMDKVFGTIAEKSTFDPWLAVWFPNIFFGVIAIFLLRNARR</sequence>
<feature type="transmembrane region" description="Helical" evidence="6">
    <location>
        <begin position="301"/>
        <end position="321"/>
    </location>
</feature>
<keyword evidence="3 6" id="KW-0812">Transmembrane</keyword>
<dbReference type="OrthoDB" id="9807977at2"/>
<keyword evidence="5 6" id="KW-0472">Membrane</keyword>
<comment type="subcellular location">
    <subcellularLocation>
        <location evidence="1">Cell membrane</location>
        <topology evidence="1">Multi-pass membrane protein</topology>
    </subcellularLocation>
</comment>
<organism evidence="7 8">
    <name type="scientific">Nonlabens spongiae</name>
    <dbReference type="NCBI Taxonomy" id="331648"/>
    <lineage>
        <taxon>Bacteria</taxon>
        <taxon>Pseudomonadati</taxon>
        <taxon>Bacteroidota</taxon>
        <taxon>Flavobacteriia</taxon>
        <taxon>Flavobacteriales</taxon>
        <taxon>Flavobacteriaceae</taxon>
        <taxon>Nonlabens</taxon>
    </lineage>
</organism>
<evidence type="ECO:0008006" key="9">
    <source>
        <dbReference type="Google" id="ProtNLM"/>
    </source>
</evidence>
<keyword evidence="8" id="KW-1185">Reference proteome</keyword>
<gene>
    <name evidence="7" type="ORF">BST97_00900</name>
</gene>
<keyword evidence="4 6" id="KW-1133">Transmembrane helix</keyword>
<dbReference type="AlphaFoldDB" id="A0A1W6MGE9"/>
<proteinExistence type="predicted"/>
<dbReference type="PANTHER" id="PTHR33529:SF8">
    <property type="entry name" value="PERMEASE, YJGP_YJGQ FAMILY"/>
    <property type="match status" value="1"/>
</dbReference>
<dbReference type="Proteomes" id="UP000193431">
    <property type="component" value="Chromosome"/>
</dbReference>
<dbReference type="GO" id="GO:0043190">
    <property type="term" value="C:ATP-binding cassette (ABC) transporter complex"/>
    <property type="evidence" value="ECO:0007669"/>
    <property type="project" value="TreeGrafter"/>
</dbReference>
<dbReference type="GO" id="GO:0015920">
    <property type="term" value="P:lipopolysaccharide transport"/>
    <property type="evidence" value="ECO:0007669"/>
    <property type="project" value="TreeGrafter"/>
</dbReference>
<feature type="transmembrane region" description="Helical" evidence="6">
    <location>
        <begin position="275"/>
        <end position="294"/>
    </location>
</feature>
<accession>A0A1W6MGE9</accession>
<reference evidence="7 8" key="1">
    <citation type="submission" date="2016-11" db="EMBL/GenBank/DDBJ databases">
        <title>Trade-off between light-utilization and light-protection in marine flavobacteria.</title>
        <authorList>
            <person name="Kumagai Y."/>
        </authorList>
    </citation>
    <scope>NUCLEOTIDE SEQUENCE [LARGE SCALE GENOMIC DNA]</scope>
    <source>
        <strain evidence="7 8">JCM 13191</strain>
    </source>
</reference>
<evidence type="ECO:0000256" key="2">
    <source>
        <dbReference type="ARBA" id="ARBA00022475"/>
    </source>
</evidence>
<dbReference type="STRING" id="331648.BST97_00900"/>
<evidence type="ECO:0000256" key="3">
    <source>
        <dbReference type="ARBA" id="ARBA00022692"/>
    </source>
</evidence>
<feature type="transmembrane region" description="Helical" evidence="6">
    <location>
        <begin position="333"/>
        <end position="351"/>
    </location>
</feature>
<evidence type="ECO:0000256" key="1">
    <source>
        <dbReference type="ARBA" id="ARBA00004651"/>
    </source>
</evidence>
<feature type="transmembrane region" description="Helical" evidence="6">
    <location>
        <begin position="50"/>
        <end position="72"/>
    </location>
</feature>
<evidence type="ECO:0000256" key="6">
    <source>
        <dbReference type="SAM" id="Phobius"/>
    </source>
</evidence>
<dbReference type="InterPro" id="IPR005495">
    <property type="entry name" value="LptG/LptF_permease"/>
</dbReference>